<reference evidence="1 2" key="1">
    <citation type="submission" date="2019-09" db="EMBL/GenBank/DDBJ databases">
        <title>Hydrogenophaga aromatica sp. nov., isolated from a para-xylene-degrading enrichment culture.</title>
        <authorList>
            <person name="Tancsics A."/>
            <person name="Banerjee S."/>
        </authorList>
    </citation>
    <scope>NUCLEOTIDE SEQUENCE [LARGE SCALE GENOMIC DNA]</scope>
    <source>
        <strain evidence="1 2">D2P1</strain>
    </source>
</reference>
<dbReference type="InterPro" id="IPR022478">
    <property type="entry name" value="ABC_transptr_sub-bd_PQQ"/>
</dbReference>
<protein>
    <submittedName>
        <fullName evidence="1">Branched-chain amino acid ABC transporter substrate-binding protein</fullName>
    </submittedName>
</protein>
<dbReference type="Gene3D" id="3.40.50.2300">
    <property type="match status" value="2"/>
</dbReference>
<dbReference type="Proteomes" id="UP000545507">
    <property type="component" value="Unassembled WGS sequence"/>
</dbReference>
<evidence type="ECO:0000313" key="2">
    <source>
        <dbReference type="Proteomes" id="UP000545507"/>
    </source>
</evidence>
<keyword evidence="2" id="KW-1185">Reference proteome</keyword>
<name>A0A7Y8KZE5_9BURK</name>
<comment type="caution">
    <text evidence="1">The sequence shown here is derived from an EMBL/GenBank/DDBJ whole genome shotgun (WGS) entry which is preliminary data.</text>
</comment>
<gene>
    <name evidence="1" type="ORF">F3K02_22180</name>
</gene>
<dbReference type="SUPFAM" id="SSF53822">
    <property type="entry name" value="Periplasmic binding protein-like I"/>
    <property type="match status" value="1"/>
</dbReference>
<accession>A0A7Y8KZE5</accession>
<dbReference type="AlphaFoldDB" id="A0A7Y8KZE5"/>
<organism evidence="1 2">
    <name type="scientific">Hydrogenophaga aromaticivorans</name>
    <dbReference type="NCBI Taxonomy" id="2610898"/>
    <lineage>
        <taxon>Bacteria</taxon>
        <taxon>Pseudomonadati</taxon>
        <taxon>Pseudomonadota</taxon>
        <taxon>Betaproteobacteria</taxon>
        <taxon>Burkholderiales</taxon>
        <taxon>Comamonadaceae</taxon>
        <taxon>Hydrogenophaga</taxon>
    </lineage>
</organism>
<evidence type="ECO:0000313" key="1">
    <source>
        <dbReference type="EMBL" id="NWF47939.1"/>
    </source>
</evidence>
<sequence>MPTAWRSQFRGILGLGLWRACGLALLGVSGLVSLPSFAATKVTIAVVSLDGDPRHAPRRMEKAYPGHPTGRAIDGVKLAAEDSAFELDAAGLELVVKDVVLLNAAALPKALAELKALRVQHVVADLPLAELRALVQATPAALGGAIVFNAALDDDSLRGAQCAAHLLHTAPSRAMLGDALAQYLAARNWRKALLLQGPLPGDALMTEAFNRSAKRFGIKVVAQKPFKLTGDPRERDLGNTRLLTGDREHEVVAVMDSDGEFARLLPYATQWPRPVVGANGLVATAWHPQWERYGGPQLTRRFGKLVDRSMQGPDWAAWAAGRAVATVLAENPKAPVAQQLKALRGGSTTLDGFKGRTLSFRAWDGQLRQPLFLSHVDGVVGTAPLDGVLHPKEVLDTLGVDEQESACKSRP</sequence>
<dbReference type="NCBIfam" id="TIGR03863">
    <property type="entry name" value="PQQ_ABC_bind"/>
    <property type="match status" value="1"/>
</dbReference>
<dbReference type="InterPro" id="IPR028082">
    <property type="entry name" value="Peripla_BP_I"/>
</dbReference>
<dbReference type="EMBL" id="VYGV01000025">
    <property type="protein sequence ID" value="NWF47939.1"/>
    <property type="molecule type" value="Genomic_DNA"/>
</dbReference>
<proteinExistence type="predicted"/>